<accession>A0ABR0ITC7</accession>
<feature type="non-terminal residue" evidence="1">
    <location>
        <position position="70"/>
    </location>
</feature>
<organism evidence="1 2">
    <name type="scientific">Cryomyces antarcticus</name>
    <dbReference type="NCBI Taxonomy" id="329879"/>
    <lineage>
        <taxon>Eukaryota</taxon>
        <taxon>Fungi</taxon>
        <taxon>Dikarya</taxon>
        <taxon>Ascomycota</taxon>
        <taxon>Pezizomycotina</taxon>
        <taxon>Dothideomycetes</taxon>
        <taxon>Dothideomycetes incertae sedis</taxon>
        <taxon>Cryomyces</taxon>
    </lineage>
</organism>
<sequence>LHFAQPQAYHDIYNNKNRWNKDEILYRSFDTNHSSFGSITYAESKERKDVLNRVFSANAIEQTQGLIIEK</sequence>
<evidence type="ECO:0008006" key="3">
    <source>
        <dbReference type="Google" id="ProtNLM"/>
    </source>
</evidence>
<dbReference type="Proteomes" id="UP001357485">
    <property type="component" value="Unassembled WGS sequence"/>
</dbReference>
<keyword evidence="2" id="KW-1185">Reference proteome</keyword>
<proteinExistence type="predicted"/>
<dbReference type="EMBL" id="JAVRRA010029430">
    <property type="protein sequence ID" value="KAK5020280.1"/>
    <property type="molecule type" value="Genomic_DNA"/>
</dbReference>
<feature type="non-terminal residue" evidence="1">
    <location>
        <position position="1"/>
    </location>
</feature>
<name>A0ABR0ITC7_9PEZI</name>
<reference evidence="1 2" key="1">
    <citation type="submission" date="2023-08" db="EMBL/GenBank/DDBJ databases">
        <title>Black Yeasts Isolated from many extreme environments.</title>
        <authorList>
            <person name="Coleine C."/>
            <person name="Stajich J.E."/>
            <person name="Selbmann L."/>
        </authorList>
    </citation>
    <scope>NUCLEOTIDE SEQUENCE [LARGE SCALE GENOMIC DNA]</scope>
    <source>
        <strain evidence="1 2">CCFEE 536</strain>
    </source>
</reference>
<evidence type="ECO:0000313" key="1">
    <source>
        <dbReference type="EMBL" id="KAK5020280.1"/>
    </source>
</evidence>
<evidence type="ECO:0000313" key="2">
    <source>
        <dbReference type="Proteomes" id="UP001357485"/>
    </source>
</evidence>
<comment type="caution">
    <text evidence="1">The sequence shown here is derived from an EMBL/GenBank/DDBJ whole genome shotgun (WGS) entry which is preliminary data.</text>
</comment>
<gene>
    <name evidence="1" type="ORF">LTR16_012619</name>
</gene>
<protein>
    <recommendedName>
        <fullName evidence="3">Catalase</fullName>
    </recommendedName>
</protein>